<dbReference type="Proteomes" id="UP001246152">
    <property type="component" value="Unassembled WGS sequence"/>
</dbReference>
<gene>
    <name evidence="1" type="ORF">RI046_14310</name>
</gene>
<dbReference type="EMBL" id="JAVLSM010000007">
    <property type="protein sequence ID" value="MDR9836875.1"/>
    <property type="molecule type" value="Genomic_DNA"/>
</dbReference>
<name>A0AAJ2HB57_9BURK</name>
<organism evidence="1 2">
    <name type="scientific">Herbaspirillum huttiense</name>
    <dbReference type="NCBI Taxonomy" id="863372"/>
    <lineage>
        <taxon>Bacteria</taxon>
        <taxon>Pseudomonadati</taxon>
        <taxon>Pseudomonadota</taxon>
        <taxon>Betaproteobacteria</taxon>
        <taxon>Burkholderiales</taxon>
        <taxon>Oxalobacteraceae</taxon>
        <taxon>Herbaspirillum</taxon>
    </lineage>
</organism>
<evidence type="ECO:0000313" key="2">
    <source>
        <dbReference type="Proteomes" id="UP001246152"/>
    </source>
</evidence>
<comment type="caution">
    <text evidence="1">The sequence shown here is derived from an EMBL/GenBank/DDBJ whole genome shotgun (WGS) entry which is preliminary data.</text>
</comment>
<evidence type="ECO:0000313" key="1">
    <source>
        <dbReference type="EMBL" id="MDR9836875.1"/>
    </source>
</evidence>
<reference evidence="1" key="1">
    <citation type="submission" date="2023-04" db="EMBL/GenBank/DDBJ databases">
        <title>Description of first Herbaspirillum huttiense subsp. nephrolepsisexaltata and Herbaspirillum huttiense subsp. lycopersicon.</title>
        <authorList>
            <person name="Poudel M."/>
            <person name="Sharma A."/>
            <person name="Goss E."/>
            <person name="Tapia J.H."/>
            <person name="Harmon C.M."/>
            <person name="Jones J.B."/>
        </authorList>
    </citation>
    <scope>NUCLEOTIDE SEQUENCE</scope>
    <source>
        <strain evidence="1">G21-1742</strain>
    </source>
</reference>
<accession>A0AAJ2HB57</accession>
<protein>
    <submittedName>
        <fullName evidence="1">Uncharacterized protein</fullName>
    </submittedName>
</protein>
<sequence length="104" mass="11374">MILVTEIACGAIMVMALPSMIPSTSPVCGRSWRDSSETSFYRGRLGSKGATMPKFKVTKTYQYTEEVEVEAETAAAAKLLADEMEGVRNHDDILVDSVARRLDA</sequence>
<dbReference type="AlphaFoldDB" id="A0AAJ2HB57"/>
<proteinExistence type="predicted"/>